<name>A0A645C290_9ZZZZ</name>
<feature type="transmembrane region" description="Helical" evidence="1">
    <location>
        <begin position="196"/>
        <end position="217"/>
    </location>
</feature>
<gene>
    <name evidence="2" type="ORF">SDC9_118433</name>
</gene>
<organism evidence="2">
    <name type="scientific">bioreactor metagenome</name>
    <dbReference type="NCBI Taxonomy" id="1076179"/>
    <lineage>
        <taxon>unclassified sequences</taxon>
        <taxon>metagenomes</taxon>
        <taxon>ecological metagenomes</taxon>
    </lineage>
</organism>
<evidence type="ECO:0008006" key="3">
    <source>
        <dbReference type="Google" id="ProtNLM"/>
    </source>
</evidence>
<keyword evidence="1" id="KW-0812">Transmembrane</keyword>
<accession>A0A645C290</accession>
<evidence type="ECO:0000256" key="1">
    <source>
        <dbReference type="SAM" id="Phobius"/>
    </source>
</evidence>
<sequence>MTQPDKLKGMYIPFWTYDSDTTSRYTGARGTHYYVTETYVENGQTKTRQVQKTRWTPVSGTVFHFFDDVLIVASNSLPRKYVDKLEPWDFENLAPFDDRFLSGFRTETYQVDLKAGFDLAKQVMDPTIRNLIRRDIGGDEQQIYSVNTQYSNITFKHLLLPIWISAYRFKNKVYRFLVNGRTGEVQGERPYSFWKIFFFTLACIGVVVLLLWAFGVFK</sequence>
<keyword evidence="1" id="KW-1133">Transmembrane helix</keyword>
<keyword evidence="1" id="KW-0472">Membrane</keyword>
<reference evidence="2" key="1">
    <citation type="submission" date="2019-08" db="EMBL/GenBank/DDBJ databases">
        <authorList>
            <person name="Kucharzyk K."/>
            <person name="Murdoch R.W."/>
            <person name="Higgins S."/>
            <person name="Loffler F."/>
        </authorList>
    </citation>
    <scope>NUCLEOTIDE SEQUENCE</scope>
</reference>
<dbReference type="AlphaFoldDB" id="A0A645C290"/>
<dbReference type="EMBL" id="VSSQ01024133">
    <property type="protein sequence ID" value="MPM71468.1"/>
    <property type="molecule type" value="Genomic_DNA"/>
</dbReference>
<evidence type="ECO:0000313" key="2">
    <source>
        <dbReference type="EMBL" id="MPM71468.1"/>
    </source>
</evidence>
<protein>
    <recommendedName>
        <fullName evidence="3">Primosomal protein N' (Replication factor Y)-superfamily II helicase</fullName>
    </recommendedName>
</protein>
<comment type="caution">
    <text evidence="2">The sequence shown here is derived from an EMBL/GenBank/DDBJ whole genome shotgun (WGS) entry which is preliminary data.</text>
</comment>
<proteinExistence type="predicted"/>